<evidence type="ECO:0000313" key="2">
    <source>
        <dbReference type="Proteomes" id="UP000007151"/>
    </source>
</evidence>
<dbReference type="Proteomes" id="UP000007151">
    <property type="component" value="Unassembled WGS sequence"/>
</dbReference>
<accession>A0A212EXM8</accession>
<keyword evidence="2" id="KW-1185">Reference proteome</keyword>
<comment type="caution">
    <text evidence="1">The sequence shown here is derived from an EMBL/GenBank/DDBJ whole genome shotgun (WGS) entry which is preliminary data.</text>
</comment>
<name>A0A212EXM8_DANPL</name>
<reference evidence="1 2" key="1">
    <citation type="journal article" date="2011" name="Cell">
        <title>The monarch butterfly genome yields insights into long-distance migration.</title>
        <authorList>
            <person name="Zhan S."/>
            <person name="Merlin C."/>
            <person name="Boore J.L."/>
            <person name="Reppert S.M."/>
        </authorList>
    </citation>
    <scope>NUCLEOTIDE SEQUENCE [LARGE SCALE GENOMIC DNA]</scope>
    <source>
        <strain evidence="1">F-2</strain>
    </source>
</reference>
<dbReference type="KEGG" id="dpl:KGM_200082"/>
<gene>
    <name evidence="1" type="ORF">KGM_200082</name>
</gene>
<dbReference type="AlphaFoldDB" id="A0A212EXM8"/>
<dbReference type="EMBL" id="AGBW02011730">
    <property type="protein sequence ID" value="OWR46221.1"/>
    <property type="molecule type" value="Genomic_DNA"/>
</dbReference>
<dbReference type="eggNOG" id="ENOG502T7KI">
    <property type="taxonomic scope" value="Eukaryota"/>
</dbReference>
<proteinExistence type="predicted"/>
<evidence type="ECO:0000313" key="1">
    <source>
        <dbReference type="EMBL" id="OWR46221.1"/>
    </source>
</evidence>
<protein>
    <submittedName>
        <fullName evidence="1">Uncharacterized protein</fullName>
    </submittedName>
</protein>
<organism evidence="1 2">
    <name type="scientific">Danaus plexippus plexippus</name>
    <dbReference type="NCBI Taxonomy" id="278856"/>
    <lineage>
        <taxon>Eukaryota</taxon>
        <taxon>Metazoa</taxon>
        <taxon>Ecdysozoa</taxon>
        <taxon>Arthropoda</taxon>
        <taxon>Hexapoda</taxon>
        <taxon>Insecta</taxon>
        <taxon>Pterygota</taxon>
        <taxon>Neoptera</taxon>
        <taxon>Endopterygota</taxon>
        <taxon>Lepidoptera</taxon>
        <taxon>Glossata</taxon>
        <taxon>Ditrysia</taxon>
        <taxon>Papilionoidea</taxon>
        <taxon>Nymphalidae</taxon>
        <taxon>Danainae</taxon>
        <taxon>Danaini</taxon>
        <taxon>Danaina</taxon>
        <taxon>Danaus</taxon>
        <taxon>Danaus</taxon>
    </lineage>
</organism>
<sequence length="154" mass="17565">MIKLQSISTKSAKDSNLHITPTKISSIEYVSTSDTRNVNPDLKSLWVYRPASSQSNPDDATSQHVFFKQPYLLTRLAKPLTFGFDPSFNKGYFEPFERRQKPVTLVAFRKNGQIPRKTLGVEQFDPSSNEVAEMQSSFNEISSFWHDIPGLYNI</sequence>
<dbReference type="InParanoid" id="A0A212EXM8"/>